<sequence length="184" mass="18731">MKISAASLAPLLALLLAGGALGQGDQKEALTATCVLANGPAEGIIVFTEKAGSGFVTVEGFVRGLGSNAKHGFHVHGLPITDGNCSSTGGHFNPFNATHGSPRSLERHVGDLGNISSDKYGVSKVKIFDKIISLSSSEVSIIGKSIVVHAGEDDLGRGGDEGSLVTGNAGARIGCCMIEKEEAM</sequence>
<dbReference type="GO" id="GO:0004784">
    <property type="term" value="F:superoxide dismutase activity"/>
    <property type="evidence" value="ECO:0007669"/>
    <property type="project" value="UniProtKB-EC"/>
</dbReference>
<feature type="chain" id="PRO_5035755750" description="Superoxide dismutase [Cu-Zn]" evidence="5">
    <location>
        <begin position="23"/>
        <end position="184"/>
    </location>
</feature>
<dbReference type="Proteomes" id="UP000708148">
    <property type="component" value="Unassembled WGS sequence"/>
</dbReference>
<organism evidence="7 8">
    <name type="scientific">Ostreobium quekettii</name>
    <dbReference type="NCBI Taxonomy" id="121088"/>
    <lineage>
        <taxon>Eukaryota</taxon>
        <taxon>Viridiplantae</taxon>
        <taxon>Chlorophyta</taxon>
        <taxon>core chlorophytes</taxon>
        <taxon>Ulvophyceae</taxon>
        <taxon>TCBD clade</taxon>
        <taxon>Bryopsidales</taxon>
        <taxon>Ostreobineae</taxon>
        <taxon>Ostreobiaceae</taxon>
        <taxon>Ostreobium</taxon>
    </lineage>
</organism>
<feature type="domain" description="Superoxide dismutase copper/zinc binding" evidence="6">
    <location>
        <begin position="42"/>
        <end position="178"/>
    </location>
</feature>
<protein>
    <recommendedName>
        <fullName evidence="4">Superoxide dismutase [Cu-Zn]</fullName>
        <ecNumber evidence="4">1.15.1.1</ecNumber>
    </recommendedName>
</protein>
<accession>A0A8S1J070</accession>
<proteinExistence type="inferred from homology"/>
<gene>
    <name evidence="7" type="ORF">OSTQU699_LOCUS2264</name>
</gene>
<comment type="caution">
    <text evidence="7">The sequence shown here is derived from an EMBL/GenBank/DDBJ whole genome shotgun (WGS) entry which is preliminary data.</text>
</comment>
<comment type="cofactor">
    <cofactor evidence="4">
        <name>Cu cation</name>
        <dbReference type="ChEBI" id="CHEBI:23378"/>
    </cofactor>
    <text evidence="4">Binds 1 copper ion per subunit.</text>
</comment>
<dbReference type="CDD" id="cd00305">
    <property type="entry name" value="Cu-Zn_Superoxide_Dismutase"/>
    <property type="match status" value="1"/>
</dbReference>
<evidence type="ECO:0000256" key="3">
    <source>
        <dbReference type="ARBA" id="ARBA00049204"/>
    </source>
</evidence>
<name>A0A8S1J070_9CHLO</name>
<dbReference type="PROSITE" id="PS00332">
    <property type="entry name" value="SOD_CU_ZN_2"/>
    <property type="match status" value="1"/>
</dbReference>
<dbReference type="Pfam" id="PF00080">
    <property type="entry name" value="Sod_Cu"/>
    <property type="match status" value="1"/>
</dbReference>
<dbReference type="InterPro" id="IPR036423">
    <property type="entry name" value="SOD-like_Cu/Zn_dom_sf"/>
</dbReference>
<dbReference type="InterPro" id="IPR024134">
    <property type="entry name" value="SOD_Cu/Zn_/chaperone"/>
</dbReference>
<dbReference type="GO" id="GO:0005507">
    <property type="term" value="F:copper ion binding"/>
    <property type="evidence" value="ECO:0007669"/>
    <property type="project" value="InterPro"/>
</dbReference>
<dbReference type="SUPFAM" id="SSF49329">
    <property type="entry name" value="Cu,Zn superoxide dismutase-like"/>
    <property type="match status" value="1"/>
</dbReference>
<keyword evidence="4" id="KW-0186">Copper</keyword>
<evidence type="ECO:0000256" key="4">
    <source>
        <dbReference type="RuleBase" id="RU000393"/>
    </source>
</evidence>
<evidence type="ECO:0000259" key="6">
    <source>
        <dbReference type="Pfam" id="PF00080"/>
    </source>
</evidence>
<keyword evidence="4" id="KW-0862">Zinc</keyword>
<dbReference type="PANTHER" id="PTHR10003">
    <property type="entry name" value="SUPEROXIDE DISMUTASE CU-ZN -RELATED"/>
    <property type="match status" value="1"/>
</dbReference>
<keyword evidence="8" id="KW-1185">Reference proteome</keyword>
<evidence type="ECO:0000256" key="1">
    <source>
        <dbReference type="ARBA" id="ARBA00010457"/>
    </source>
</evidence>
<comment type="catalytic activity">
    <reaction evidence="3 4">
        <text>2 superoxide + 2 H(+) = H2O2 + O2</text>
        <dbReference type="Rhea" id="RHEA:20696"/>
        <dbReference type="ChEBI" id="CHEBI:15378"/>
        <dbReference type="ChEBI" id="CHEBI:15379"/>
        <dbReference type="ChEBI" id="CHEBI:16240"/>
        <dbReference type="ChEBI" id="CHEBI:18421"/>
        <dbReference type="EC" id="1.15.1.1"/>
    </reaction>
</comment>
<dbReference type="Gene3D" id="2.60.40.200">
    <property type="entry name" value="Superoxide dismutase, copper/zinc binding domain"/>
    <property type="match status" value="1"/>
</dbReference>
<keyword evidence="2" id="KW-0049">Antioxidant</keyword>
<dbReference type="InterPro" id="IPR001424">
    <property type="entry name" value="SOD_Cu_Zn_dom"/>
</dbReference>
<feature type="signal peptide" evidence="5">
    <location>
        <begin position="1"/>
        <end position="22"/>
    </location>
</feature>
<evidence type="ECO:0000256" key="2">
    <source>
        <dbReference type="ARBA" id="ARBA00022862"/>
    </source>
</evidence>
<evidence type="ECO:0000313" key="7">
    <source>
        <dbReference type="EMBL" id="CAD7696903.1"/>
    </source>
</evidence>
<dbReference type="InterPro" id="IPR018152">
    <property type="entry name" value="SOD_Cu/Zn_BS"/>
</dbReference>
<keyword evidence="4" id="KW-0479">Metal-binding</keyword>
<dbReference type="AlphaFoldDB" id="A0A8S1J070"/>
<evidence type="ECO:0000256" key="5">
    <source>
        <dbReference type="SAM" id="SignalP"/>
    </source>
</evidence>
<dbReference type="EMBL" id="CAJHUC010000563">
    <property type="protein sequence ID" value="CAD7696903.1"/>
    <property type="molecule type" value="Genomic_DNA"/>
</dbReference>
<evidence type="ECO:0000313" key="8">
    <source>
        <dbReference type="Proteomes" id="UP000708148"/>
    </source>
</evidence>
<comment type="function">
    <text evidence="4">Destroys radicals which are normally produced within the cells and which are toxic to biological systems.</text>
</comment>
<dbReference type="OrthoDB" id="2015551at2759"/>
<comment type="similarity">
    <text evidence="1 4">Belongs to the Cu-Zn superoxide dismutase family.</text>
</comment>
<comment type="cofactor">
    <cofactor evidence="4">
        <name>Zn(2+)</name>
        <dbReference type="ChEBI" id="CHEBI:29105"/>
    </cofactor>
    <text evidence="4">Binds 1 zinc ion per subunit.</text>
</comment>
<keyword evidence="4" id="KW-0560">Oxidoreductase</keyword>
<keyword evidence="5" id="KW-0732">Signal</keyword>
<reference evidence="7" key="1">
    <citation type="submission" date="2020-12" db="EMBL/GenBank/DDBJ databases">
        <authorList>
            <person name="Iha C."/>
        </authorList>
    </citation>
    <scope>NUCLEOTIDE SEQUENCE</scope>
</reference>
<dbReference type="PRINTS" id="PR00068">
    <property type="entry name" value="CUZNDISMTASE"/>
</dbReference>
<dbReference type="EC" id="1.15.1.1" evidence="4"/>